<feature type="transmembrane region" description="Helical" evidence="9">
    <location>
        <begin position="304"/>
        <end position="327"/>
    </location>
</feature>
<dbReference type="InterPro" id="IPR029063">
    <property type="entry name" value="SAM-dependent_MTases_sf"/>
</dbReference>
<evidence type="ECO:0000256" key="4">
    <source>
        <dbReference type="ARBA" id="ARBA00022692"/>
    </source>
</evidence>
<dbReference type="RefSeq" id="XP_005763298.1">
    <property type="nucleotide sequence ID" value="XM_005763241.1"/>
</dbReference>
<dbReference type="GO" id="GO:0016020">
    <property type="term" value="C:membrane"/>
    <property type="evidence" value="ECO:0007669"/>
    <property type="project" value="UniProtKB-SubCell"/>
</dbReference>
<feature type="transmembrane region" description="Helical" evidence="9">
    <location>
        <begin position="239"/>
        <end position="260"/>
    </location>
</feature>
<keyword evidence="12" id="KW-1185">Reference proteome</keyword>
<comment type="subcellular location">
    <subcellularLocation>
        <location evidence="1 9">Membrane</location>
        <topology evidence="1 9">Multi-pass membrane protein</topology>
    </subcellularLocation>
</comment>
<dbReference type="GO" id="GO:0005524">
    <property type="term" value="F:ATP binding"/>
    <property type="evidence" value="ECO:0007669"/>
    <property type="project" value="UniProtKB-KW"/>
</dbReference>
<name>A0A0D3IHY4_EMIH1</name>
<dbReference type="Pfam" id="PF06325">
    <property type="entry name" value="PrmA"/>
    <property type="match status" value="1"/>
</dbReference>
<feature type="transmembrane region" description="Helical" evidence="9">
    <location>
        <begin position="85"/>
        <end position="102"/>
    </location>
</feature>
<dbReference type="PaxDb" id="2903-EOD10869"/>
<dbReference type="PANTHER" id="PTHR31187">
    <property type="match status" value="1"/>
</dbReference>
<feature type="chain" id="PRO_5044291077" description="ADP,ATP carrier protein" evidence="10">
    <location>
        <begin position="22"/>
        <end position="823"/>
    </location>
</feature>
<evidence type="ECO:0000256" key="8">
    <source>
        <dbReference type="ARBA" id="ARBA00023136"/>
    </source>
</evidence>
<dbReference type="KEGG" id="ehx:EMIHUDRAFT_465146"/>
<dbReference type="Proteomes" id="UP000013827">
    <property type="component" value="Unassembled WGS sequence"/>
</dbReference>
<sequence length="823" mass="86686">MALRSPRALACALLCLPASIAWHGSGVRPRLPSTSLASAPLALRPALHTRAAPARLAAAAAVPEPEPQRSGWRARLPPANELRKIVPLAIMFFCILFNYTILRDTKDVLVAPGSSAEAIPFLKTWVNLPGAGTLTQQHSLGALFYTVLSTFLAFFGAFGWLIYPLVSAGLLHPNWTYSLFYLLANMWGSVVVSLLFWGFANEAPGSSAEAIPFLKTWVNLPGAGTLTQQHSLGNWTYSLFYLLANMWGSVVVSLLFWGFANEAFPDPTAYSAFMGSFSSATGVATLAMMLFGRFVFRKWGWGTAAMITPSVLLGTGVAFFALCLTGNTPATAARPFAGDTPAARNTFAPLLSTVGLTPLMLAVFVGAAQNIVSKAAKYSLFDPCKEMAYIPLDAEEKTKGKAAVDVIGGPLGKSGGSLVQQLLIFGFGSLAASTPYLAVILGGIIFAWMGAARSLSGQFDAAMQQQQAAEGSPEAAADTATISRLGVRSRPPIAGDGGPAPTSENAVLAEGAAEAEDGAMLLVRMQCPASVDGHYWSELLVDAGALYVSLSDGGRGTDAEQPIYHAHPPGESSAQLLERLPAETTPGHLTPVWSNTQLEVGFAPDVDVEATLLLAAAVAGETPPRFEVELLGARDWVSQVQSDWAPVELAGCLRILFPWHADSAGEGSGGALPPALQLQPGMAFGTGEHATTQLCVRGVHSLLAGGRLTGCDAMLDFGSGSGVVSRANAVDNGMADRFVAVLPAEEAPEEYELVVANILARTLVQLQQPTLSSRVAAGGTLLLSGIWGEAQAAEVEAAFAPDFEGFERSWQDGWVVISARRRR</sequence>
<dbReference type="Pfam" id="PF03219">
    <property type="entry name" value="TLC"/>
    <property type="match status" value="4"/>
</dbReference>
<keyword evidence="5 9" id="KW-0547">Nucleotide-binding</keyword>
<feature type="transmembrane region" description="Helical" evidence="9">
    <location>
        <begin position="175"/>
        <end position="197"/>
    </location>
</feature>
<evidence type="ECO:0000256" key="2">
    <source>
        <dbReference type="ARBA" id="ARBA00007127"/>
    </source>
</evidence>
<dbReference type="SUPFAM" id="SSF53335">
    <property type="entry name" value="S-adenosyl-L-methionine-dependent methyltransferases"/>
    <property type="match status" value="1"/>
</dbReference>
<evidence type="ECO:0000256" key="7">
    <source>
        <dbReference type="ARBA" id="ARBA00022989"/>
    </source>
</evidence>
<feature type="transmembrane region" description="Helical" evidence="9">
    <location>
        <begin position="347"/>
        <end position="368"/>
    </location>
</feature>
<evidence type="ECO:0000256" key="1">
    <source>
        <dbReference type="ARBA" id="ARBA00004141"/>
    </source>
</evidence>
<dbReference type="eggNOG" id="ENOG502QQTZ">
    <property type="taxonomic scope" value="Eukaryota"/>
</dbReference>
<keyword evidence="6 9" id="KW-0067">ATP-binding</keyword>
<evidence type="ECO:0000256" key="9">
    <source>
        <dbReference type="RuleBase" id="RU363121"/>
    </source>
</evidence>
<evidence type="ECO:0000256" key="10">
    <source>
        <dbReference type="SAM" id="SignalP"/>
    </source>
</evidence>
<feature type="transmembrane region" description="Helical" evidence="9">
    <location>
        <begin position="142"/>
        <end position="163"/>
    </location>
</feature>
<keyword evidence="3 9" id="KW-0813">Transport</keyword>
<keyword evidence="4 9" id="KW-0812">Transmembrane</keyword>
<evidence type="ECO:0000313" key="11">
    <source>
        <dbReference type="EnsemblProtists" id="EOD10869"/>
    </source>
</evidence>
<feature type="transmembrane region" description="Helical" evidence="9">
    <location>
        <begin position="422"/>
        <end position="449"/>
    </location>
</feature>
<evidence type="ECO:0000256" key="5">
    <source>
        <dbReference type="ARBA" id="ARBA00022741"/>
    </source>
</evidence>
<dbReference type="EnsemblProtists" id="EOD10869">
    <property type="protein sequence ID" value="EOD10869"/>
    <property type="gene ID" value="EMIHUDRAFT_465146"/>
</dbReference>
<dbReference type="PANTHER" id="PTHR31187:SF1">
    <property type="entry name" value="ADP,ATP CARRIER PROTEIN 1"/>
    <property type="match status" value="1"/>
</dbReference>
<accession>A0A0D3IHY4</accession>
<reference evidence="12" key="1">
    <citation type="journal article" date="2013" name="Nature">
        <title>Pan genome of the phytoplankton Emiliania underpins its global distribution.</title>
        <authorList>
            <person name="Read B.A."/>
            <person name="Kegel J."/>
            <person name="Klute M.J."/>
            <person name="Kuo A."/>
            <person name="Lefebvre S.C."/>
            <person name="Maumus F."/>
            <person name="Mayer C."/>
            <person name="Miller J."/>
            <person name="Monier A."/>
            <person name="Salamov A."/>
            <person name="Young J."/>
            <person name="Aguilar M."/>
            <person name="Claverie J.M."/>
            <person name="Frickenhaus S."/>
            <person name="Gonzalez K."/>
            <person name="Herman E.K."/>
            <person name="Lin Y.C."/>
            <person name="Napier J."/>
            <person name="Ogata H."/>
            <person name="Sarno A.F."/>
            <person name="Shmutz J."/>
            <person name="Schroeder D."/>
            <person name="de Vargas C."/>
            <person name="Verret F."/>
            <person name="von Dassow P."/>
            <person name="Valentin K."/>
            <person name="Van de Peer Y."/>
            <person name="Wheeler G."/>
            <person name="Dacks J.B."/>
            <person name="Delwiche C.F."/>
            <person name="Dyhrman S.T."/>
            <person name="Glockner G."/>
            <person name="John U."/>
            <person name="Richards T."/>
            <person name="Worden A.Z."/>
            <person name="Zhang X."/>
            <person name="Grigoriev I.V."/>
            <person name="Allen A.E."/>
            <person name="Bidle K."/>
            <person name="Borodovsky M."/>
            <person name="Bowler C."/>
            <person name="Brownlee C."/>
            <person name="Cock J.M."/>
            <person name="Elias M."/>
            <person name="Gladyshev V.N."/>
            <person name="Groth M."/>
            <person name="Guda C."/>
            <person name="Hadaegh A."/>
            <person name="Iglesias-Rodriguez M.D."/>
            <person name="Jenkins J."/>
            <person name="Jones B.M."/>
            <person name="Lawson T."/>
            <person name="Leese F."/>
            <person name="Lindquist E."/>
            <person name="Lobanov A."/>
            <person name="Lomsadze A."/>
            <person name="Malik S.B."/>
            <person name="Marsh M.E."/>
            <person name="Mackinder L."/>
            <person name="Mock T."/>
            <person name="Mueller-Roeber B."/>
            <person name="Pagarete A."/>
            <person name="Parker M."/>
            <person name="Probert I."/>
            <person name="Quesneville H."/>
            <person name="Raines C."/>
            <person name="Rensing S.A."/>
            <person name="Riano-Pachon D.M."/>
            <person name="Richier S."/>
            <person name="Rokitta S."/>
            <person name="Shiraiwa Y."/>
            <person name="Soanes D.M."/>
            <person name="van der Giezen M."/>
            <person name="Wahlund T.M."/>
            <person name="Williams B."/>
            <person name="Wilson W."/>
            <person name="Wolfe G."/>
            <person name="Wurch L.L."/>
        </authorList>
    </citation>
    <scope>NUCLEOTIDE SEQUENCE</scope>
</reference>
<organism evidence="11 12">
    <name type="scientific">Emiliania huxleyi (strain CCMP1516)</name>
    <dbReference type="NCBI Taxonomy" id="280463"/>
    <lineage>
        <taxon>Eukaryota</taxon>
        <taxon>Haptista</taxon>
        <taxon>Haptophyta</taxon>
        <taxon>Prymnesiophyceae</taxon>
        <taxon>Isochrysidales</taxon>
        <taxon>Noelaerhabdaceae</taxon>
        <taxon>Emiliania</taxon>
    </lineage>
</organism>
<feature type="signal peptide" evidence="10">
    <location>
        <begin position="1"/>
        <end position="21"/>
    </location>
</feature>
<dbReference type="AlphaFoldDB" id="A0A0D3IHY4"/>
<keyword evidence="10" id="KW-0732">Signal</keyword>
<dbReference type="InterPro" id="IPR004667">
    <property type="entry name" value="ADP_ATP_car_bac_type"/>
</dbReference>
<reference evidence="11" key="2">
    <citation type="submission" date="2024-10" db="UniProtKB">
        <authorList>
            <consortium name="EnsemblProtists"/>
        </authorList>
    </citation>
    <scope>IDENTIFICATION</scope>
</reference>
<keyword evidence="8 9" id="KW-0472">Membrane</keyword>
<evidence type="ECO:0000256" key="6">
    <source>
        <dbReference type="ARBA" id="ARBA00022840"/>
    </source>
</evidence>
<keyword evidence="7 9" id="KW-1133">Transmembrane helix</keyword>
<evidence type="ECO:0000313" key="12">
    <source>
        <dbReference type="Proteomes" id="UP000013827"/>
    </source>
</evidence>
<evidence type="ECO:0000256" key="3">
    <source>
        <dbReference type="ARBA" id="ARBA00022448"/>
    </source>
</evidence>
<protein>
    <recommendedName>
        <fullName evidence="9">ADP,ATP carrier protein</fullName>
    </recommendedName>
</protein>
<dbReference type="GeneID" id="17257062"/>
<proteinExistence type="inferred from homology"/>
<comment type="similarity">
    <text evidence="2 9">Belongs to the ADP/ATP translocase tlc family.</text>
</comment>
<feature type="transmembrane region" description="Helical" evidence="9">
    <location>
        <begin position="272"/>
        <end position="292"/>
    </location>
</feature>
<dbReference type="Gene3D" id="3.40.50.150">
    <property type="entry name" value="Vaccinia Virus protein VP39"/>
    <property type="match status" value="2"/>
</dbReference>
<dbReference type="HOGENOM" id="CLU_344026_0_0_1"/>
<dbReference type="GO" id="GO:0005471">
    <property type="term" value="F:ATP:ADP antiporter activity"/>
    <property type="evidence" value="ECO:0007669"/>
    <property type="project" value="InterPro"/>
</dbReference>